<accession>A0ACB9FE26</accession>
<comment type="caution">
    <text evidence="1">The sequence shown here is derived from an EMBL/GenBank/DDBJ whole genome shotgun (WGS) entry which is preliminary data.</text>
</comment>
<keyword evidence="2" id="KW-1185">Reference proteome</keyword>
<reference evidence="1 2" key="2">
    <citation type="journal article" date="2022" name="Mol. Ecol. Resour.">
        <title>The genomes of chicory, endive, great burdock and yacon provide insights into Asteraceae paleo-polyploidization history and plant inulin production.</title>
        <authorList>
            <person name="Fan W."/>
            <person name="Wang S."/>
            <person name="Wang H."/>
            <person name="Wang A."/>
            <person name="Jiang F."/>
            <person name="Liu H."/>
            <person name="Zhao H."/>
            <person name="Xu D."/>
            <person name="Zhang Y."/>
        </authorList>
    </citation>
    <scope>NUCLEOTIDE SEQUENCE [LARGE SCALE GENOMIC DNA]</scope>
    <source>
        <strain evidence="2">cv. Niubang</strain>
    </source>
</reference>
<name>A0ACB9FE26_ARCLA</name>
<dbReference type="EMBL" id="CM042047">
    <property type="protein sequence ID" value="KAI3769111.1"/>
    <property type="molecule type" value="Genomic_DNA"/>
</dbReference>
<sequence length="340" mass="39384">MAEIARTYEHHIYMNIITQVFNDEIWAKHYSSNHQILLVGEGDFSFALSLAISFRSGFNIVASSIDSYDVVIKKYNRAKTNLDLLHSLGARLLYDVDARTMKLHTDLHVRKFDRIVYNFPHAGFFGKESNDGVIMMHRNLVCSFLKNASRMLRPNGEVHVSHKTKFPFDCWNIVELASQSRLALLECVEFKLEDYPGYNNKRGDGSRSDELFPLGEWCTFKFISSSTATKSTALYHRNRQELGIPLQRADASLFMDHAPDIDSGECFRIFVEYFDHARSTFGQTDCYQLSSVSDHLRLGFERYMAEDRGGRLIDYVNLLEELRCLSKRRIEFLRNRLLDV</sequence>
<proteinExistence type="predicted"/>
<protein>
    <submittedName>
        <fullName evidence="1">Uncharacterized protein</fullName>
    </submittedName>
</protein>
<gene>
    <name evidence="1" type="ORF">L6452_00210</name>
</gene>
<reference evidence="2" key="1">
    <citation type="journal article" date="2022" name="Mol. Ecol. Resour.">
        <title>The genomes of chicory, endive, great burdock and yacon provide insights into Asteraceae palaeo-polyploidization history and plant inulin production.</title>
        <authorList>
            <person name="Fan W."/>
            <person name="Wang S."/>
            <person name="Wang H."/>
            <person name="Wang A."/>
            <person name="Jiang F."/>
            <person name="Liu H."/>
            <person name="Zhao H."/>
            <person name="Xu D."/>
            <person name="Zhang Y."/>
        </authorList>
    </citation>
    <scope>NUCLEOTIDE SEQUENCE [LARGE SCALE GENOMIC DNA]</scope>
    <source>
        <strain evidence="2">cv. Niubang</strain>
    </source>
</reference>
<evidence type="ECO:0000313" key="2">
    <source>
        <dbReference type="Proteomes" id="UP001055879"/>
    </source>
</evidence>
<organism evidence="1 2">
    <name type="scientific">Arctium lappa</name>
    <name type="common">Greater burdock</name>
    <name type="synonym">Lappa major</name>
    <dbReference type="NCBI Taxonomy" id="4217"/>
    <lineage>
        <taxon>Eukaryota</taxon>
        <taxon>Viridiplantae</taxon>
        <taxon>Streptophyta</taxon>
        <taxon>Embryophyta</taxon>
        <taxon>Tracheophyta</taxon>
        <taxon>Spermatophyta</taxon>
        <taxon>Magnoliopsida</taxon>
        <taxon>eudicotyledons</taxon>
        <taxon>Gunneridae</taxon>
        <taxon>Pentapetalae</taxon>
        <taxon>asterids</taxon>
        <taxon>campanulids</taxon>
        <taxon>Asterales</taxon>
        <taxon>Asteraceae</taxon>
        <taxon>Carduoideae</taxon>
        <taxon>Cardueae</taxon>
        <taxon>Arctiinae</taxon>
        <taxon>Arctium</taxon>
    </lineage>
</organism>
<dbReference type="Proteomes" id="UP001055879">
    <property type="component" value="Linkage Group LG01"/>
</dbReference>
<evidence type="ECO:0000313" key="1">
    <source>
        <dbReference type="EMBL" id="KAI3769111.1"/>
    </source>
</evidence>